<dbReference type="EMBL" id="KV417543">
    <property type="protein sequence ID" value="KZP21948.1"/>
    <property type="molecule type" value="Genomic_DNA"/>
</dbReference>
<dbReference type="AlphaFoldDB" id="A0A166KIS4"/>
<accession>A0A166KIS4</accession>
<keyword evidence="2" id="KW-1185">Reference proteome</keyword>
<reference evidence="1 2" key="1">
    <citation type="journal article" date="2016" name="Mol. Biol. Evol.">
        <title>Comparative Genomics of Early-Diverging Mushroom-Forming Fungi Provides Insights into the Origins of Lignocellulose Decay Capabilities.</title>
        <authorList>
            <person name="Nagy L.G."/>
            <person name="Riley R."/>
            <person name="Tritt A."/>
            <person name="Adam C."/>
            <person name="Daum C."/>
            <person name="Floudas D."/>
            <person name="Sun H."/>
            <person name="Yadav J.S."/>
            <person name="Pangilinan J."/>
            <person name="Larsson K.H."/>
            <person name="Matsuura K."/>
            <person name="Barry K."/>
            <person name="Labutti K."/>
            <person name="Kuo R."/>
            <person name="Ohm R.A."/>
            <person name="Bhattacharya S.S."/>
            <person name="Shirouzu T."/>
            <person name="Yoshinaga Y."/>
            <person name="Martin F.M."/>
            <person name="Grigoriev I.V."/>
            <person name="Hibbett D.S."/>
        </authorList>
    </citation>
    <scope>NUCLEOTIDE SEQUENCE [LARGE SCALE GENOMIC DNA]</scope>
    <source>
        <strain evidence="1 2">CBS 109695</strain>
    </source>
</reference>
<sequence length="52" mass="5914">MYTLEDAEVQCIAVENDLCDIKCTSAEVLLAYLNGRSRVYVRRNGVQFDQIS</sequence>
<organism evidence="1 2">
    <name type="scientific">Athelia psychrophila</name>
    <dbReference type="NCBI Taxonomy" id="1759441"/>
    <lineage>
        <taxon>Eukaryota</taxon>
        <taxon>Fungi</taxon>
        <taxon>Dikarya</taxon>
        <taxon>Basidiomycota</taxon>
        <taxon>Agaricomycotina</taxon>
        <taxon>Agaricomycetes</taxon>
        <taxon>Agaricomycetidae</taxon>
        <taxon>Atheliales</taxon>
        <taxon>Atheliaceae</taxon>
        <taxon>Athelia</taxon>
    </lineage>
</organism>
<evidence type="ECO:0000313" key="1">
    <source>
        <dbReference type="EMBL" id="KZP21948.1"/>
    </source>
</evidence>
<gene>
    <name evidence="1" type="ORF">FIBSPDRAFT_860109</name>
</gene>
<dbReference type="Proteomes" id="UP000076532">
    <property type="component" value="Unassembled WGS sequence"/>
</dbReference>
<evidence type="ECO:0000313" key="2">
    <source>
        <dbReference type="Proteomes" id="UP000076532"/>
    </source>
</evidence>
<proteinExistence type="predicted"/>
<protein>
    <submittedName>
        <fullName evidence="1">Uncharacterized protein</fullName>
    </submittedName>
</protein>
<name>A0A166KIS4_9AGAM</name>